<dbReference type="PRINTS" id="PR00132">
    <property type="entry name" value="GLHYDRLASE2"/>
</dbReference>
<evidence type="ECO:0000259" key="10">
    <source>
        <dbReference type="Pfam" id="PF00703"/>
    </source>
</evidence>
<evidence type="ECO:0000313" key="13">
    <source>
        <dbReference type="EMBL" id="EIY31856.1"/>
    </source>
</evidence>
<dbReference type="Pfam" id="PF00703">
    <property type="entry name" value="Glyco_hydro_2"/>
    <property type="match status" value="1"/>
</dbReference>
<reference evidence="13 14" key="1">
    <citation type="submission" date="2012-02" db="EMBL/GenBank/DDBJ databases">
        <title>The Genome Sequence of Bacteroides cellulosilyticus CL02T12C19.</title>
        <authorList>
            <consortium name="The Broad Institute Genome Sequencing Platform"/>
            <person name="Earl A."/>
            <person name="Ward D."/>
            <person name="Feldgarden M."/>
            <person name="Gevers D."/>
            <person name="Zitomersky N.L."/>
            <person name="Coyne M.J."/>
            <person name="Comstock L.E."/>
            <person name="Young S.K."/>
            <person name="Zeng Q."/>
            <person name="Gargeya S."/>
            <person name="Fitzgerald M."/>
            <person name="Haas B."/>
            <person name="Abouelleil A."/>
            <person name="Alvarado L."/>
            <person name="Arachchi H.M."/>
            <person name="Berlin A."/>
            <person name="Chapman S.B."/>
            <person name="Gearin G."/>
            <person name="Goldberg J."/>
            <person name="Griggs A."/>
            <person name="Gujja S."/>
            <person name="Hansen M."/>
            <person name="Heiman D."/>
            <person name="Howarth C."/>
            <person name="Larimer J."/>
            <person name="Lui A."/>
            <person name="MacDonald P.J.P."/>
            <person name="McCowen C."/>
            <person name="Montmayeur A."/>
            <person name="Murphy C."/>
            <person name="Neiman D."/>
            <person name="Pearson M."/>
            <person name="Priest M."/>
            <person name="Roberts A."/>
            <person name="Saif S."/>
            <person name="Shea T."/>
            <person name="Sisk P."/>
            <person name="Stolte C."/>
            <person name="Sykes S."/>
            <person name="Wortman J."/>
            <person name="Nusbaum C."/>
            <person name="Birren B."/>
        </authorList>
    </citation>
    <scope>NUCLEOTIDE SEQUENCE [LARGE SCALE GENOMIC DNA]</scope>
    <source>
        <strain evidence="13 14">CL02T12C19</strain>
    </source>
</reference>
<dbReference type="InterPro" id="IPR008979">
    <property type="entry name" value="Galactose-bd-like_sf"/>
</dbReference>
<dbReference type="InterPro" id="IPR014718">
    <property type="entry name" value="GH-type_carb-bd"/>
</dbReference>
<dbReference type="EC" id="3.2.1.23" evidence="5"/>
<dbReference type="InterPro" id="IPR013783">
    <property type="entry name" value="Ig-like_fold"/>
</dbReference>
<dbReference type="OrthoDB" id="9801077at2"/>
<dbReference type="HOGENOM" id="CLU_007798_0_0_10"/>
<dbReference type="Gene3D" id="2.60.40.10">
    <property type="entry name" value="Immunoglobulins"/>
    <property type="match status" value="1"/>
</dbReference>
<evidence type="ECO:0000256" key="8">
    <source>
        <dbReference type="ARBA" id="ARBA00023295"/>
    </source>
</evidence>
<dbReference type="Pfam" id="PF02837">
    <property type="entry name" value="Glyco_hydro_2_N"/>
    <property type="match status" value="1"/>
</dbReference>
<protein>
    <recommendedName>
        <fullName evidence="5">beta-galactosidase</fullName>
        <ecNumber evidence="5">3.2.1.23</ecNumber>
    </recommendedName>
</protein>
<evidence type="ECO:0000313" key="14">
    <source>
        <dbReference type="Proteomes" id="UP000003741"/>
    </source>
</evidence>
<dbReference type="InterPro" id="IPR017853">
    <property type="entry name" value="GH"/>
</dbReference>
<proteinExistence type="inferred from homology"/>
<dbReference type="AlphaFoldDB" id="I9QQB8"/>
<dbReference type="GO" id="GO:0030246">
    <property type="term" value="F:carbohydrate binding"/>
    <property type="evidence" value="ECO:0007669"/>
    <property type="project" value="InterPro"/>
</dbReference>
<keyword evidence="7" id="KW-0106">Calcium</keyword>
<dbReference type="InterPro" id="IPR006103">
    <property type="entry name" value="Glyco_hydro_2_cat"/>
</dbReference>
<dbReference type="InterPro" id="IPR036156">
    <property type="entry name" value="Beta-gal/glucu_dom_sf"/>
</dbReference>
<feature type="domain" description="Glycoside hydrolase family 2 catalytic" evidence="11">
    <location>
        <begin position="302"/>
        <end position="506"/>
    </location>
</feature>
<feature type="domain" description="Glycosyl hydrolases family 2 sugar binding" evidence="12">
    <location>
        <begin position="54"/>
        <end position="191"/>
    </location>
</feature>
<dbReference type="Proteomes" id="UP000003741">
    <property type="component" value="Unassembled WGS sequence"/>
</dbReference>
<dbReference type="RefSeq" id="WP_007217122.1">
    <property type="nucleotide sequence ID" value="NZ_JH724086.1"/>
</dbReference>
<dbReference type="InterPro" id="IPR006104">
    <property type="entry name" value="Glyco_hydro_2_N"/>
</dbReference>
<evidence type="ECO:0000256" key="5">
    <source>
        <dbReference type="ARBA" id="ARBA00012756"/>
    </source>
</evidence>
<dbReference type="PANTHER" id="PTHR46323:SF2">
    <property type="entry name" value="BETA-GALACTOSIDASE"/>
    <property type="match status" value="1"/>
</dbReference>
<dbReference type="GO" id="GO:0005990">
    <property type="term" value="P:lactose catabolic process"/>
    <property type="evidence" value="ECO:0007669"/>
    <property type="project" value="TreeGrafter"/>
</dbReference>
<dbReference type="SUPFAM" id="SSF49785">
    <property type="entry name" value="Galactose-binding domain-like"/>
    <property type="match status" value="1"/>
</dbReference>
<dbReference type="SUPFAM" id="SSF49303">
    <property type="entry name" value="beta-Galactosidase/glucuronidase domain"/>
    <property type="match status" value="1"/>
</dbReference>
<feature type="chain" id="PRO_5003724717" description="beta-galactosidase" evidence="9">
    <location>
        <begin position="22"/>
        <end position="979"/>
    </location>
</feature>
<dbReference type="InterPro" id="IPR023232">
    <property type="entry name" value="Glyco_hydro_2_AS"/>
</dbReference>
<evidence type="ECO:0000256" key="3">
    <source>
        <dbReference type="ARBA" id="ARBA00007401"/>
    </source>
</evidence>
<dbReference type="GO" id="GO:0009341">
    <property type="term" value="C:beta-galactosidase complex"/>
    <property type="evidence" value="ECO:0007669"/>
    <property type="project" value="TreeGrafter"/>
</dbReference>
<dbReference type="GO" id="GO:0004565">
    <property type="term" value="F:beta-galactosidase activity"/>
    <property type="evidence" value="ECO:0007669"/>
    <property type="project" value="UniProtKB-EC"/>
</dbReference>
<gene>
    <name evidence="13" type="ORF">HMPREF1062_02455</name>
</gene>
<feature type="domain" description="Glycoside hydrolase family 2 immunoglobulin-like beta-sandwich" evidence="10">
    <location>
        <begin position="193"/>
        <end position="292"/>
    </location>
</feature>
<evidence type="ECO:0000259" key="11">
    <source>
        <dbReference type="Pfam" id="PF02836"/>
    </source>
</evidence>
<comment type="cofactor">
    <cofactor evidence="2">
        <name>Ca(2+)</name>
        <dbReference type="ChEBI" id="CHEBI:29108"/>
    </cofactor>
</comment>
<dbReference type="InterPro" id="IPR011013">
    <property type="entry name" value="Gal_mutarotase_sf_dom"/>
</dbReference>
<dbReference type="InterPro" id="IPR006101">
    <property type="entry name" value="Glyco_hydro_2"/>
</dbReference>
<dbReference type="PROSITE" id="PS00608">
    <property type="entry name" value="GLYCOSYL_HYDROL_F2_2"/>
    <property type="match status" value="1"/>
</dbReference>
<keyword evidence="9" id="KW-0732">Signal</keyword>
<comment type="subunit">
    <text evidence="4">Monomer.</text>
</comment>
<keyword evidence="14" id="KW-1185">Reference proteome</keyword>
<dbReference type="InterPro" id="IPR050347">
    <property type="entry name" value="Bact_Beta-galactosidase"/>
</dbReference>
<sequence>MSRKHFLGTILFLLTAWVVQAQETERQYLSGTGLGNTVTWQFRVSEGRNSGRWSKIEVPSQWELQGFGEYTYGRWYKKPGVKNPSMEEGTYKRSFRIPRNWQGQNIRLWFDGVMTDTEVLVNGQSAGPVHQGGFYRFSYDVTELLKYGSSNQIEVRVKKHSDNRTVNAAERKADWWLFGGIYRPVWLEAKPATHIERLAVDARADGELKVEVHLQGTTGEESLSMEVAPISAKDAEHRPVKVTKEPVQLLTAHFDGISPWTPESPVLYRLTVSLLGKEGNIIHSMDTRIGFRTIDFRPRDGLYLNGTKLVMKGINRHSFHPDGGRTTNKELSIEDVKLIKEMNMNAVRSHYPPDEHFLDACDSLGLLYIDELAGWQNAYDTPTGTRLVREMLTRDVNHPCIVLWSNGNEGGWNTAIDSLFRTYDPQKRHVIHPWADFDELDTHHYPAYLTGVARFTNGYKVFMPAEFMHGQYDQGHGAGLEDFWARYTAHPLFAGGFMWAYSDEAVRRSDRGGALDSEDYNAPDGILGPFREKEGSYYSVREVWSPIHVEPLMITPSFRGDFRVSNRYLFTNLGACSMRWRVLRCTSPLNSDGEGEVVTVADGGAQAWRQVLDSGRVQLPSLVPGETGFARIDLPDNFFNGDILELEAYGADGESVCTRTFPIHYAKDYLKGELQLKGADAHPSGSQSAAASTDSQNITVSNCHVEETDTLITLHSSAITVSFRKSDATITSVTRNADGRIIPLKDGPVAVGMKMVLADLSARTENGDAVLCARYRGAADSIVWRLTPDGLLSMDAVLLNRASGGGGFDDAFTDTEVLNLGLTFSYPESECSGMRWMGRGPYRVWKNRIPGANYGVWQKDYNNTITGESTERLVYPEFKGYHANLYWATLQSPTAPFTVYAASDGIFLRVFTPEEPHGRQDGLNTMPDFPAGDISFLLDIPAIRCFKPISQHGPQSQPGIIRIKKGDEGLRLNLMFDFR</sequence>
<evidence type="ECO:0000256" key="6">
    <source>
        <dbReference type="ARBA" id="ARBA00022801"/>
    </source>
</evidence>
<dbReference type="Pfam" id="PF02836">
    <property type="entry name" value="Glyco_hydro_2_C"/>
    <property type="match status" value="1"/>
</dbReference>
<evidence type="ECO:0000256" key="4">
    <source>
        <dbReference type="ARBA" id="ARBA00011245"/>
    </source>
</evidence>
<name>I9QQB8_9BACE</name>
<dbReference type="Gene3D" id="3.20.20.80">
    <property type="entry name" value="Glycosidases"/>
    <property type="match status" value="1"/>
</dbReference>
<dbReference type="SUPFAM" id="SSF74650">
    <property type="entry name" value="Galactose mutarotase-like"/>
    <property type="match status" value="1"/>
</dbReference>
<evidence type="ECO:0000259" key="12">
    <source>
        <dbReference type="Pfam" id="PF02837"/>
    </source>
</evidence>
<comment type="catalytic activity">
    <reaction evidence="1">
        <text>Hydrolysis of terminal non-reducing beta-D-galactose residues in beta-D-galactosides.</text>
        <dbReference type="EC" id="3.2.1.23"/>
    </reaction>
</comment>
<dbReference type="EMBL" id="AGXG01000053">
    <property type="protein sequence ID" value="EIY31856.1"/>
    <property type="molecule type" value="Genomic_DNA"/>
</dbReference>
<accession>I9QQB8</accession>
<keyword evidence="8" id="KW-0326">Glycosidase</keyword>
<dbReference type="Gene3D" id="2.70.98.10">
    <property type="match status" value="1"/>
</dbReference>
<evidence type="ECO:0000256" key="7">
    <source>
        <dbReference type="ARBA" id="ARBA00022837"/>
    </source>
</evidence>
<keyword evidence="6" id="KW-0378">Hydrolase</keyword>
<comment type="caution">
    <text evidence="13">The sequence shown here is derived from an EMBL/GenBank/DDBJ whole genome shotgun (WGS) entry which is preliminary data.</text>
</comment>
<dbReference type="SUPFAM" id="SSF51445">
    <property type="entry name" value="(Trans)glycosidases"/>
    <property type="match status" value="1"/>
</dbReference>
<comment type="similarity">
    <text evidence="3">Belongs to the glycosyl hydrolase 2 family.</text>
</comment>
<dbReference type="Gene3D" id="2.60.120.260">
    <property type="entry name" value="Galactose-binding domain-like"/>
    <property type="match status" value="1"/>
</dbReference>
<dbReference type="InterPro" id="IPR006102">
    <property type="entry name" value="Ig-like_GH2"/>
</dbReference>
<evidence type="ECO:0000256" key="9">
    <source>
        <dbReference type="SAM" id="SignalP"/>
    </source>
</evidence>
<evidence type="ECO:0000256" key="1">
    <source>
        <dbReference type="ARBA" id="ARBA00001412"/>
    </source>
</evidence>
<dbReference type="PATRIC" id="fig|997874.3.peg.2516"/>
<evidence type="ECO:0000256" key="2">
    <source>
        <dbReference type="ARBA" id="ARBA00001913"/>
    </source>
</evidence>
<feature type="signal peptide" evidence="9">
    <location>
        <begin position="1"/>
        <end position="21"/>
    </location>
</feature>
<organism evidence="13 14">
    <name type="scientific">Bacteroides cellulosilyticus CL02T12C19</name>
    <dbReference type="NCBI Taxonomy" id="997874"/>
    <lineage>
        <taxon>Bacteria</taxon>
        <taxon>Pseudomonadati</taxon>
        <taxon>Bacteroidota</taxon>
        <taxon>Bacteroidia</taxon>
        <taxon>Bacteroidales</taxon>
        <taxon>Bacteroidaceae</taxon>
        <taxon>Bacteroides</taxon>
    </lineage>
</organism>
<dbReference type="PANTHER" id="PTHR46323">
    <property type="entry name" value="BETA-GALACTOSIDASE"/>
    <property type="match status" value="1"/>
</dbReference>